<dbReference type="AlphaFoldDB" id="Q08XH6"/>
<feature type="region of interest" description="Disordered" evidence="1">
    <location>
        <begin position="1"/>
        <end position="30"/>
    </location>
</feature>
<evidence type="ECO:0000256" key="1">
    <source>
        <dbReference type="SAM" id="MobiDB-lite"/>
    </source>
</evidence>
<protein>
    <submittedName>
        <fullName evidence="2">Uncharacterized protein</fullName>
    </submittedName>
</protein>
<feature type="compositionally biased region" description="Polar residues" evidence="1">
    <location>
        <begin position="8"/>
        <end position="30"/>
    </location>
</feature>
<accession>Q08XH6</accession>
<organism evidence="2 3">
    <name type="scientific">Stigmatella aurantiaca (strain DW4/3-1)</name>
    <dbReference type="NCBI Taxonomy" id="378806"/>
    <lineage>
        <taxon>Bacteria</taxon>
        <taxon>Pseudomonadati</taxon>
        <taxon>Myxococcota</taxon>
        <taxon>Myxococcia</taxon>
        <taxon>Myxococcales</taxon>
        <taxon>Cystobacterineae</taxon>
        <taxon>Archangiaceae</taxon>
        <taxon>Stigmatella</taxon>
    </lineage>
</organism>
<reference evidence="2 3" key="1">
    <citation type="submission" date="2006-04" db="EMBL/GenBank/DDBJ databases">
        <authorList>
            <person name="Nierman W.C."/>
        </authorList>
    </citation>
    <scope>NUCLEOTIDE SEQUENCE [LARGE SCALE GENOMIC DNA]</scope>
    <source>
        <strain evidence="2 3">DW4/3-1</strain>
    </source>
</reference>
<gene>
    <name evidence="2" type="ORF">STIAU_1169</name>
</gene>
<proteinExistence type="predicted"/>
<evidence type="ECO:0000313" key="2">
    <source>
        <dbReference type="EMBL" id="EAU65179.1"/>
    </source>
</evidence>
<dbReference type="EMBL" id="AAMD01000090">
    <property type="protein sequence ID" value="EAU65179.1"/>
    <property type="molecule type" value="Genomic_DNA"/>
</dbReference>
<dbReference type="Proteomes" id="UP000032702">
    <property type="component" value="Unassembled WGS sequence"/>
</dbReference>
<evidence type="ECO:0000313" key="3">
    <source>
        <dbReference type="Proteomes" id="UP000032702"/>
    </source>
</evidence>
<sequence length="30" mass="3258">MAEYACPSGQQELSRQKQTPASQRIPSGHA</sequence>
<comment type="caution">
    <text evidence="2">The sequence shown here is derived from an EMBL/GenBank/DDBJ whole genome shotgun (WGS) entry which is preliminary data.</text>
</comment>
<name>Q08XH6_STIAD</name>